<keyword evidence="1" id="KW-0472">Membrane</keyword>
<dbReference type="Proteomes" id="UP000027746">
    <property type="component" value="Unassembled WGS sequence"/>
</dbReference>
<name>A0A073IX64_9RHOB</name>
<sequence>MIARLTGAAMRGLLVALMIATPALMLPGVSADTTQIILLVALLAAFLVFIEYNSNFPSIIEFRNAPPLNRLRFCGAFVTVFLLTVICSGLTQPTLMTGATTSVARLVGQVLDFPFSPVRLVVLALPSELPEASFRIARAAAGLSYLIALFTCGIFVLMVRFFGWPSSRNGAFNVWINLPLFDPTAGGDALTRLQRDARINMVLGILLPFVLPAVAKLASQVIGPITLHEPQTLIWTMTLWAFLPASLLMRGIAMGKVAHMIEEKRRRSYAREAESDYQVA</sequence>
<evidence type="ECO:0000313" key="3">
    <source>
        <dbReference type="Proteomes" id="UP000027746"/>
    </source>
</evidence>
<dbReference type="EMBL" id="JAMD01000017">
    <property type="protein sequence ID" value="KEJ94200.1"/>
    <property type="molecule type" value="Genomic_DNA"/>
</dbReference>
<proteinExistence type="predicted"/>
<accession>A0A073IX64</accession>
<feature type="transmembrane region" description="Helical" evidence="1">
    <location>
        <begin position="234"/>
        <end position="258"/>
    </location>
</feature>
<feature type="transmembrane region" description="Helical" evidence="1">
    <location>
        <begin position="136"/>
        <end position="159"/>
    </location>
</feature>
<feature type="transmembrane region" description="Helical" evidence="1">
    <location>
        <begin position="201"/>
        <end position="222"/>
    </location>
</feature>
<dbReference type="RefSeq" id="WP_037930545.1">
    <property type="nucleotide sequence ID" value="NZ_WKFG01000017.1"/>
</dbReference>
<keyword evidence="3" id="KW-1185">Reference proteome</keyword>
<reference evidence="2 3" key="1">
    <citation type="submission" date="2014-01" db="EMBL/GenBank/DDBJ databases">
        <title>Sulfitobacter sp. H3 (MCCC 1A00686) Genome Sequencing.</title>
        <authorList>
            <person name="Lai Q."/>
            <person name="Hong Z."/>
        </authorList>
    </citation>
    <scope>NUCLEOTIDE SEQUENCE [LARGE SCALE GENOMIC DNA]</scope>
    <source>
        <strain evidence="2 3">H3</strain>
    </source>
</reference>
<keyword evidence="1" id="KW-0812">Transmembrane</keyword>
<gene>
    <name evidence="2" type="ORF">SUH3_08085</name>
</gene>
<organism evidence="2 3">
    <name type="scientific">Pseudosulfitobacter pseudonitzschiae</name>
    <dbReference type="NCBI Taxonomy" id="1402135"/>
    <lineage>
        <taxon>Bacteria</taxon>
        <taxon>Pseudomonadati</taxon>
        <taxon>Pseudomonadota</taxon>
        <taxon>Alphaproteobacteria</taxon>
        <taxon>Rhodobacterales</taxon>
        <taxon>Roseobacteraceae</taxon>
        <taxon>Pseudosulfitobacter</taxon>
    </lineage>
</organism>
<evidence type="ECO:0000313" key="2">
    <source>
        <dbReference type="EMBL" id="KEJ94200.1"/>
    </source>
</evidence>
<dbReference type="AlphaFoldDB" id="A0A073IX64"/>
<keyword evidence="1" id="KW-1133">Transmembrane helix</keyword>
<comment type="caution">
    <text evidence="2">The sequence shown here is derived from an EMBL/GenBank/DDBJ whole genome shotgun (WGS) entry which is preliminary data.</text>
</comment>
<evidence type="ECO:0000256" key="1">
    <source>
        <dbReference type="SAM" id="Phobius"/>
    </source>
</evidence>
<feature type="transmembrane region" description="Helical" evidence="1">
    <location>
        <begin position="35"/>
        <end position="52"/>
    </location>
</feature>
<feature type="transmembrane region" description="Helical" evidence="1">
    <location>
        <begin position="73"/>
        <end position="91"/>
    </location>
</feature>
<protein>
    <submittedName>
        <fullName evidence="2">Membrane protein</fullName>
    </submittedName>
</protein>